<dbReference type="PIRSF" id="PIRSF000390">
    <property type="entry name" value="PLP_StrS"/>
    <property type="match status" value="1"/>
</dbReference>
<reference evidence="3 4" key="1">
    <citation type="submission" date="2021-12" db="EMBL/GenBank/DDBJ databases">
        <title>Discovery of the Pendulisporaceae a myxobacterial family with distinct sporulation behavior and unique specialized metabolism.</title>
        <authorList>
            <person name="Garcia R."/>
            <person name="Popoff A."/>
            <person name="Bader C.D."/>
            <person name="Loehr J."/>
            <person name="Walesch S."/>
            <person name="Walt C."/>
            <person name="Boldt J."/>
            <person name="Bunk B."/>
            <person name="Haeckl F.J.F.P.J."/>
            <person name="Gunesch A.P."/>
            <person name="Birkelbach J."/>
            <person name="Nuebel U."/>
            <person name="Pietschmann T."/>
            <person name="Bach T."/>
            <person name="Mueller R."/>
        </authorList>
    </citation>
    <scope>NUCLEOTIDE SEQUENCE [LARGE SCALE GENOMIC DNA]</scope>
    <source>
        <strain evidence="3 4">MSr11954</strain>
    </source>
</reference>
<evidence type="ECO:0000313" key="3">
    <source>
        <dbReference type="EMBL" id="WXB13437.1"/>
    </source>
</evidence>
<dbReference type="InterPro" id="IPR000653">
    <property type="entry name" value="DegT/StrS_aminotransferase"/>
</dbReference>
<evidence type="ECO:0000313" key="4">
    <source>
        <dbReference type="Proteomes" id="UP001370348"/>
    </source>
</evidence>
<dbReference type="SUPFAM" id="SSF53383">
    <property type="entry name" value="PLP-dependent transferases"/>
    <property type="match status" value="1"/>
</dbReference>
<accession>A0ABZ2LWP7</accession>
<comment type="similarity">
    <text evidence="1 2">Belongs to the DegT/DnrJ/EryC1 family.</text>
</comment>
<dbReference type="InterPro" id="IPR015421">
    <property type="entry name" value="PyrdxlP-dep_Trfase_major"/>
</dbReference>
<keyword evidence="2" id="KW-0663">Pyridoxal phosphate</keyword>
<dbReference type="Proteomes" id="UP001370348">
    <property type="component" value="Chromosome"/>
</dbReference>
<evidence type="ECO:0000256" key="1">
    <source>
        <dbReference type="ARBA" id="ARBA00037999"/>
    </source>
</evidence>
<gene>
    <name evidence="3" type="ORF">LZC94_37035</name>
</gene>
<dbReference type="Gene3D" id="3.40.640.10">
    <property type="entry name" value="Type I PLP-dependent aspartate aminotransferase-like (Major domain)"/>
    <property type="match status" value="1"/>
</dbReference>
<dbReference type="Pfam" id="PF01041">
    <property type="entry name" value="DegT_DnrJ_EryC1"/>
    <property type="match status" value="1"/>
</dbReference>
<organism evidence="3 4">
    <name type="scientific">Pendulispora albinea</name>
    <dbReference type="NCBI Taxonomy" id="2741071"/>
    <lineage>
        <taxon>Bacteria</taxon>
        <taxon>Pseudomonadati</taxon>
        <taxon>Myxococcota</taxon>
        <taxon>Myxococcia</taxon>
        <taxon>Myxococcales</taxon>
        <taxon>Sorangiineae</taxon>
        <taxon>Pendulisporaceae</taxon>
        <taxon>Pendulispora</taxon>
    </lineage>
</organism>
<name>A0ABZ2LWP7_9BACT</name>
<dbReference type="GO" id="GO:0008483">
    <property type="term" value="F:transaminase activity"/>
    <property type="evidence" value="ECO:0007669"/>
    <property type="project" value="UniProtKB-KW"/>
</dbReference>
<dbReference type="PANTHER" id="PTHR30244">
    <property type="entry name" value="TRANSAMINASE"/>
    <property type="match status" value="1"/>
</dbReference>
<dbReference type="PANTHER" id="PTHR30244:SF34">
    <property type="entry name" value="DTDP-4-AMINO-4,6-DIDEOXYGALACTOSE TRANSAMINASE"/>
    <property type="match status" value="1"/>
</dbReference>
<proteinExistence type="inferred from homology"/>
<dbReference type="RefSeq" id="WP_394823047.1">
    <property type="nucleotide sequence ID" value="NZ_CP089984.1"/>
</dbReference>
<keyword evidence="3" id="KW-0032">Aminotransferase</keyword>
<keyword evidence="3" id="KW-0808">Transferase</keyword>
<dbReference type="InterPro" id="IPR015422">
    <property type="entry name" value="PyrdxlP-dep_Trfase_small"/>
</dbReference>
<dbReference type="CDD" id="cd00616">
    <property type="entry name" value="AHBA_syn"/>
    <property type="match status" value="1"/>
</dbReference>
<dbReference type="Gene3D" id="3.90.1150.10">
    <property type="entry name" value="Aspartate Aminotransferase, domain 1"/>
    <property type="match status" value="1"/>
</dbReference>
<keyword evidence="4" id="KW-1185">Reference proteome</keyword>
<dbReference type="EMBL" id="CP089984">
    <property type="protein sequence ID" value="WXB13437.1"/>
    <property type="molecule type" value="Genomic_DNA"/>
</dbReference>
<sequence>MSEGRAMDRLAMLGGARAVPRGTAMPEWPVVTAADREAVNRVLDSGKFTAMASGEREIAGLEEAWAKRVGVRHCAAVANGTIAIQIALAAVGIGPGDEVVVPALSFVATGLAPVHLQATPVFADIDPATYNLSPAAFEAAITPRTRAVVPVHLHGLPAEMDAIREVAERHGIAVIEDAAQAHGVVYRGRHVGSLGSAATFSLNVSKNLPTCGEGGLVTTDDTALYERIAAMRQFGETLAKDGTRDYISRIMGWNAKINAIQAAFTRSQLERFDTEQMQRDQHVRTFLTRLAPLPGLVVPRALPDRGHAWHILRLRCDATALGRTPSSSGPLRAIVCRALRAEGVPVSRYQSMPLSEQPVFQGCPAGELPVTRAVIEDSFTLQKAHLNPAAGPVLERYADAFEKVWRHMDLLIRMAEGGAR</sequence>
<dbReference type="InterPro" id="IPR015424">
    <property type="entry name" value="PyrdxlP-dep_Trfase"/>
</dbReference>
<evidence type="ECO:0000256" key="2">
    <source>
        <dbReference type="RuleBase" id="RU004508"/>
    </source>
</evidence>
<protein>
    <submittedName>
        <fullName evidence="3">DegT/DnrJ/EryC1/StrS family aminotransferase</fullName>
    </submittedName>
</protein>